<dbReference type="EMBL" id="CP074694">
    <property type="protein sequence ID" value="QVL31839.1"/>
    <property type="molecule type" value="Genomic_DNA"/>
</dbReference>
<protein>
    <submittedName>
        <fullName evidence="1">Uncharacterized protein</fullName>
    </submittedName>
</protein>
<accession>A0A8E6B5V6</accession>
<keyword evidence="2" id="KW-1185">Reference proteome</keyword>
<gene>
    <name evidence="1" type="ORF">KIH39_23880</name>
</gene>
<reference evidence="1" key="1">
    <citation type="submission" date="2021-05" db="EMBL/GenBank/DDBJ databases">
        <title>Complete genome sequence of the cellulolytic planctomycete Telmatocola sphagniphila SP2T and characterization of the first cellulase from planctomycetes.</title>
        <authorList>
            <person name="Rakitin A.L."/>
            <person name="Beletsky A.V."/>
            <person name="Naumoff D.G."/>
            <person name="Kulichevskaya I.S."/>
            <person name="Mardanov A.V."/>
            <person name="Ravin N.V."/>
            <person name="Dedysh S.N."/>
        </authorList>
    </citation>
    <scope>NUCLEOTIDE SEQUENCE</scope>
    <source>
        <strain evidence="1">SP2T</strain>
    </source>
</reference>
<dbReference type="Proteomes" id="UP000676194">
    <property type="component" value="Chromosome"/>
</dbReference>
<dbReference type="AlphaFoldDB" id="A0A8E6B5V6"/>
<evidence type="ECO:0000313" key="1">
    <source>
        <dbReference type="EMBL" id="QVL31839.1"/>
    </source>
</evidence>
<evidence type="ECO:0000313" key="2">
    <source>
        <dbReference type="Proteomes" id="UP000676194"/>
    </source>
</evidence>
<sequence>MEITQNIAEQDVKKIVWEHAKRAAEQGAGYAQEGVVMRQIADELGIRWNADLKIQHWVLDAWHDLFASKKLGWGYNLDNPNSPFFHVRNPD</sequence>
<organism evidence="1 2">
    <name type="scientific">Telmatocola sphagniphila</name>
    <dbReference type="NCBI Taxonomy" id="1123043"/>
    <lineage>
        <taxon>Bacteria</taxon>
        <taxon>Pseudomonadati</taxon>
        <taxon>Planctomycetota</taxon>
        <taxon>Planctomycetia</taxon>
        <taxon>Gemmatales</taxon>
        <taxon>Gemmataceae</taxon>
    </lineage>
</organism>
<dbReference type="RefSeq" id="WP_213496199.1">
    <property type="nucleotide sequence ID" value="NZ_CP074694.1"/>
</dbReference>
<name>A0A8E6B5V6_9BACT</name>
<dbReference type="KEGG" id="tsph:KIH39_23880"/>
<proteinExistence type="predicted"/>